<gene>
    <name evidence="1" type="ORF">LVIROSA_LOCUS28543</name>
</gene>
<sequence length="187" mass="21274">MQDSFWRNVLYALKLTSPLVKVLRLVDGEKYPAMGYIYEAMDRAKEVIHDSFSNADDYKTTFQIIDQRWECQLHKPLHAAGHFLNSGIFYKDIVGVACEEVEQGLYGCIMRLVPDQEVQDNISAELDKYRNAEGLCGHPMAIRHRKTNAPADWWASYGSSVPNLKNFAIRVLGLTCSATSSSYEEMK</sequence>
<evidence type="ECO:0000313" key="2">
    <source>
        <dbReference type="Proteomes" id="UP001157418"/>
    </source>
</evidence>
<dbReference type="Proteomes" id="UP001157418">
    <property type="component" value="Unassembled WGS sequence"/>
</dbReference>
<keyword evidence="2" id="KW-1185">Reference proteome</keyword>
<protein>
    <recommendedName>
        <fullName evidence="3">HAT C-terminal dimerisation domain-containing protein</fullName>
    </recommendedName>
</protein>
<dbReference type="SUPFAM" id="SSF53098">
    <property type="entry name" value="Ribonuclease H-like"/>
    <property type="match status" value="1"/>
</dbReference>
<evidence type="ECO:0008006" key="3">
    <source>
        <dbReference type="Google" id="ProtNLM"/>
    </source>
</evidence>
<dbReference type="PANTHER" id="PTHR32166:SF122">
    <property type="entry name" value="OS09G0499600 PROTEIN"/>
    <property type="match status" value="1"/>
</dbReference>
<organism evidence="1 2">
    <name type="scientific">Lactuca virosa</name>
    <dbReference type="NCBI Taxonomy" id="75947"/>
    <lineage>
        <taxon>Eukaryota</taxon>
        <taxon>Viridiplantae</taxon>
        <taxon>Streptophyta</taxon>
        <taxon>Embryophyta</taxon>
        <taxon>Tracheophyta</taxon>
        <taxon>Spermatophyta</taxon>
        <taxon>Magnoliopsida</taxon>
        <taxon>eudicotyledons</taxon>
        <taxon>Gunneridae</taxon>
        <taxon>Pentapetalae</taxon>
        <taxon>asterids</taxon>
        <taxon>campanulids</taxon>
        <taxon>Asterales</taxon>
        <taxon>Asteraceae</taxon>
        <taxon>Cichorioideae</taxon>
        <taxon>Cichorieae</taxon>
        <taxon>Lactucinae</taxon>
        <taxon>Lactuca</taxon>
    </lineage>
</organism>
<dbReference type="PANTHER" id="PTHR32166">
    <property type="entry name" value="OSJNBA0013A04.12 PROTEIN"/>
    <property type="match status" value="1"/>
</dbReference>
<dbReference type="InterPro" id="IPR012337">
    <property type="entry name" value="RNaseH-like_sf"/>
</dbReference>
<name>A0AAU9NXM7_9ASTR</name>
<dbReference type="EMBL" id="CAKMRJ010005412">
    <property type="protein sequence ID" value="CAH1442566.1"/>
    <property type="molecule type" value="Genomic_DNA"/>
</dbReference>
<dbReference type="AlphaFoldDB" id="A0AAU9NXM7"/>
<accession>A0AAU9NXM7</accession>
<reference evidence="1 2" key="1">
    <citation type="submission" date="2022-01" db="EMBL/GenBank/DDBJ databases">
        <authorList>
            <person name="Xiong W."/>
            <person name="Schranz E."/>
        </authorList>
    </citation>
    <scope>NUCLEOTIDE SEQUENCE [LARGE SCALE GENOMIC DNA]</scope>
</reference>
<proteinExistence type="predicted"/>
<evidence type="ECO:0000313" key="1">
    <source>
        <dbReference type="EMBL" id="CAH1442566.1"/>
    </source>
</evidence>
<comment type="caution">
    <text evidence="1">The sequence shown here is derived from an EMBL/GenBank/DDBJ whole genome shotgun (WGS) entry which is preliminary data.</text>
</comment>